<name>A0ABV7LEH6_9HYPH</name>
<accession>A0ABV7LEH6</accession>
<dbReference type="EC" id="2.1.1.64" evidence="1"/>
<dbReference type="Gene3D" id="3.40.50.150">
    <property type="entry name" value="Vaccinia Virus protein VP39"/>
    <property type="match status" value="1"/>
</dbReference>
<dbReference type="Pfam" id="PF13489">
    <property type="entry name" value="Methyltransf_23"/>
    <property type="match status" value="1"/>
</dbReference>
<dbReference type="GO" id="GO:0102208">
    <property type="term" value="F:2-polyprenyl-6-hydroxyphenol methylase activity"/>
    <property type="evidence" value="ECO:0007669"/>
    <property type="project" value="UniProtKB-EC"/>
</dbReference>
<dbReference type="EC" id="2.1.1.222" evidence="1"/>
<keyword evidence="2" id="KW-1185">Reference proteome</keyword>
<keyword evidence="1" id="KW-0489">Methyltransferase</keyword>
<proteinExistence type="predicted"/>
<dbReference type="SUPFAM" id="SSF53335">
    <property type="entry name" value="S-adenosyl-L-methionine-dependent methyltransferases"/>
    <property type="match status" value="1"/>
</dbReference>
<gene>
    <name evidence="1" type="ORF">ACFOEX_06230</name>
</gene>
<dbReference type="InterPro" id="IPR029063">
    <property type="entry name" value="SAM-dependent_MTases_sf"/>
</dbReference>
<dbReference type="Proteomes" id="UP001595536">
    <property type="component" value="Unassembled WGS sequence"/>
</dbReference>
<dbReference type="CDD" id="cd02440">
    <property type="entry name" value="AdoMet_MTases"/>
    <property type="match status" value="1"/>
</dbReference>
<evidence type="ECO:0000313" key="2">
    <source>
        <dbReference type="Proteomes" id="UP001595536"/>
    </source>
</evidence>
<organism evidence="1 2">
    <name type="scientific">Camelimonas abortus</name>
    <dbReference type="NCBI Taxonomy" id="1017184"/>
    <lineage>
        <taxon>Bacteria</taxon>
        <taxon>Pseudomonadati</taxon>
        <taxon>Pseudomonadota</taxon>
        <taxon>Alphaproteobacteria</taxon>
        <taxon>Hyphomicrobiales</taxon>
        <taxon>Chelatococcaceae</taxon>
        <taxon>Camelimonas</taxon>
    </lineage>
</organism>
<keyword evidence="1" id="KW-0808">Transferase</keyword>
<dbReference type="EMBL" id="JBHRUV010000028">
    <property type="protein sequence ID" value="MFC3265947.1"/>
    <property type="molecule type" value="Genomic_DNA"/>
</dbReference>
<reference evidence="2" key="1">
    <citation type="journal article" date="2019" name="Int. J. Syst. Evol. Microbiol.">
        <title>The Global Catalogue of Microorganisms (GCM) 10K type strain sequencing project: providing services to taxonomists for standard genome sequencing and annotation.</title>
        <authorList>
            <consortium name="The Broad Institute Genomics Platform"/>
            <consortium name="The Broad Institute Genome Sequencing Center for Infectious Disease"/>
            <person name="Wu L."/>
            <person name="Ma J."/>
        </authorList>
    </citation>
    <scope>NUCLEOTIDE SEQUENCE [LARGE SCALE GENOMIC DNA]</scope>
    <source>
        <strain evidence="2">CCM 7941</strain>
    </source>
</reference>
<dbReference type="GO" id="GO:0061542">
    <property type="term" value="F:3-demethylubiquinol 3-O-methyltransferase activity"/>
    <property type="evidence" value="ECO:0007669"/>
    <property type="project" value="UniProtKB-EC"/>
</dbReference>
<protein>
    <submittedName>
        <fullName evidence="1">Class I SAM-dependent methyltransferase</fullName>
        <ecNumber evidence="1">2.1.1.222</ecNumber>
        <ecNumber evidence="1">2.1.1.64</ecNumber>
    </submittedName>
</protein>
<comment type="caution">
    <text evidence="1">The sequence shown here is derived from an EMBL/GenBank/DDBJ whole genome shotgun (WGS) entry which is preliminary data.</text>
</comment>
<sequence length="193" mass="21701">MTSSGYYDENADAFIAQTVSADMSALYARFLEHIPVGGSILDAGSGSGRDAAWFRAAGYEVEAFDASLAMVEATRRHARVPVYHMEFEEFRSPRTYDGIWACASLLHVRRAELGGVIRRLLQALNAGGCLYCSFKHGDAERRVEERYFNYMDEARLRAVVEQAPGRMLDIWITGDVRPGRSGEKWLNALIQRR</sequence>
<dbReference type="RefSeq" id="WP_376829305.1">
    <property type="nucleotide sequence ID" value="NZ_JBHLWR010000006.1"/>
</dbReference>
<dbReference type="PANTHER" id="PTHR43861:SF1">
    <property type="entry name" value="TRANS-ACONITATE 2-METHYLTRANSFERASE"/>
    <property type="match status" value="1"/>
</dbReference>
<dbReference type="GO" id="GO:0032259">
    <property type="term" value="P:methylation"/>
    <property type="evidence" value="ECO:0007669"/>
    <property type="project" value="UniProtKB-KW"/>
</dbReference>
<evidence type="ECO:0000313" key="1">
    <source>
        <dbReference type="EMBL" id="MFC3265947.1"/>
    </source>
</evidence>
<dbReference type="PANTHER" id="PTHR43861">
    <property type="entry name" value="TRANS-ACONITATE 2-METHYLTRANSFERASE-RELATED"/>
    <property type="match status" value="1"/>
</dbReference>